<reference evidence="4" key="2">
    <citation type="submission" date="2022-04" db="EMBL/GenBank/DDBJ databases">
        <authorList>
            <person name="Fokt H."/>
            <person name="Baines J."/>
        </authorList>
    </citation>
    <scope>NUCLEOTIDE SEQUENCE</scope>
    <source>
        <strain evidence="4">KH365_2</strain>
    </source>
</reference>
<dbReference type="Proteomes" id="UP001143192">
    <property type="component" value="Unassembled WGS sequence"/>
</dbReference>
<dbReference type="Gene3D" id="6.10.250.1120">
    <property type="match status" value="1"/>
</dbReference>
<protein>
    <submittedName>
        <fullName evidence="4">NUDIX hydrolase</fullName>
    </submittedName>
</protein>
<dbReference type="CDD" id="cd18889">
    <property type="entry name" value="NUDIX_ADPRase"/>
    <property type="match status" value="1"/>
</dbReference>
<dbReference type="GO" id="GO:0016787">
    <property type="term" value="F:hydrolase activity"/>
    <property type="evidence" value="ECO:0007669"/>
    <property type="project" value="UniProtKB-KW"/>
</dbReference>
<dbReference type="Gene3D" id="3.90.79.10">
    <property type="entry name" value="Nucleoside Triphosphate Pyrophosphohydrolase"/>
    <property type="match status" value="1"/>
</dbReference>
<dbReference type="RefSeq" id="WP_257932100.1">
    <property type="nucleotide sequence ID" value="NZ_JAMZED010000036.1"/>
</dbReference>
<comment type="cofactor">
    <cofactor evidence="1">
        <name>Mg(2+)</name>
        <dbReference type="ChEBI" id="CHEBI:18420"/>
    </cofactor>
</comment>
<dbReference type="InterPro" id="IPR000086">
    <property type="entry name" value="NUDIX_hydrolase_dom"/>
</dbReference>
<dbReference type="AlphaFoldDB" id="A0A9X2NU77"/>
<reference evidence="4" key="1">
    <citation type="journal article" date="2022" name="Arch. Microbiol.">
        <title>Bacteroides muris sp. nov. isolated from the cecum of wild-derived house mice.</title>
        <authorList>
            <person name="Fokt H."/>
            <person name="Unni R."/>
            <person name="Repnik U."/>
            <person name="Schmitz R.A."/>
            <person name="Bramkamp M."/>
            <person name="Baines J.F."/>
            <person name="Unterweger D."/>
        </authorList>
    </citation>
    <scope>NUCLEOTIDE SEQUENCE</scope>
    <source>
        <strain evidence="4">KH365_2</strain>
    </source>
</reference>
<proteinExistence type="predicted"/>
<dbReference type="PANTHER" id="PTHR43046">
    <property type="entry name" value="GDP-MANNOSE MANNOSYL HYDROLASE"/>
    <property type="match status" value="1"/>
</dbReference>
<keyword evidence="2 4" id="KW-0378">Hydrolase</keyword>
<dbReference type="PANTHER" id="PTHR43046:SF16">
    <property type="entry name" value="ADP-RIBOSE PYROPHOSPHATASE YJHB-RELATED"/>
    <property type="match status" value="1"/>
</dbReference>
<evidence type="ECO:0000259" key="3">
    <source>
        <dbReference type="PROSITE" id="PS51462"/>
    </source>
</evidence>
<dbReference type="Pfam" id="PF00293">
    <property type="entry name" value="NUDIX"/>
    <property type="match status" value="1"/>
</dbReference>
<feature type="domain" description="Nudix hydrolase" evidence="3">
    <location>
        <begin position="72"/>
        <end position="197"/>
    </location>
</feature>
<gene>
    <name evidence="4" type="ORF">M1B79_13870</name>
</gene>
<dbReference type="InterPro" id="IPR059176">
    <property type="entry name" value="UDP-X_N"/>
</dbReference>
<sequence length="210" mass="24370">MTNHNQYKEKWLHWAKELQFLSQSALAYCKDSFDIERFERIRDIFAEIISLYSGLPFQEVKGLFCNETGFQTPKLDTRAAIFKEGKILLVHENNGTWSLPGGWVDVLETVRSNTIKEVKEEAGLDVEARRIIAVQDRNRHNLPLYAYNVCKIFVLCDIMGGIFTQNKETTESNFFSLDELPELAQEKVTEAQIKLCFDAYENPDWQVTFD</sequence>
<evidence type="ECO:0000256" key="1">
    <source>
        <dbReference type="ARBA" id="ARBA00001946"/>
    </source>
</evidence>
<evidence type="ECO:0000256" key="2">
    <source>
        <dbReference type="ARBA" id="ARBA00022801"/>
    </source>
</evidence>
<name>A0A9X2NU77_9BACE</name>
<dbReference type="Pfam" id="PF12535">
    <property type="entry name" value="Nudix_N"/>
    <property type="match status" value="1"/>
</dbReference>
<dbReference type="EMBL" id="JAMZED010000036">
    <property type="protein sequence ID" value="MCR6505720.1"/>
    <property type="molecule type" value="Genomic_DNA"/>
</dbReference>
<accession>A0A9X2NU77</accession>
<dbReference type="SUPFAM" id="SSF55811">
    <property type="entry name" value="Nudix"/>
    <property type="match status" value="1"/>
</dbReference>
<evidence type="ECO:0000313" key="5">
    <source>
        <dbReference type="Proteomes" id="UP001143192"/>
    </source>
</evidence>
<dbReference type="PROSITE" id="PS51462">
    <property type="entry name" value="NUDIX"/>
    <property type="match status" value="1"/>
</dbReference>
<dbReference type="InterPro" id="IPR015797">
    <property type="entry name" value="NUDIX_hydrolase-like_dom_sf"/>
</dbReference>
<organism evidence="4 5">
    <name type="scientific">Bacteroides muris</name>
    <name type="common">ex Fokt et al. 2023</name>
    <dbReference type="NCBI Taxonomy" id="2937417"/>
    <lineage>
        <taxon>Bacteria</taxon>
        <taxon>Pseudomonadati</taxon>
        <taxon>Bacteroidota</taxon>
        <taxon>Bacteroidia</taxon>
        <taxon>Bacteroidales</taxon>
        <taxon>Bacteroidaceae</taxon>
        <taxon>Bacteroides</taxon>
    </lineage>
</organism>
<keyword evidence="5" id="KW-1185">Reference proteome</keyword>
<comment type="caution">
    <text evidence="4">The sequence shown here is derived from an EMBL/GenBank/DDBJ whole genome shotgun (WGS) entry which is preliminary data.</text>
</comment>
<evidence type="ECO:0000313" key="4">
    <source>
        <dbReference type="EMBL" id="MCR6505720.1"/>
    </source>
</evidence>